<reference evidence="2 3" key="1">
    <citation type="journal article" date="2004" name="Nature">
        <title>Genome evolution in yeasts.</title>
        <authorList>
            <consortium name="Genolevures"/>
            <person name="Dujon B."/>
            <person name="Sherman D."/>
            <person name="Fischer G."/>
            <person name="Durrens P."/>
            <person name="Casaregola S."/>
            <person name="Lafontaine I."/>
            <person name="de Montigny J."/>
            <person name="Marck C."/>
            <person name="Neuveglise C."/>
            <person name="Talla E."/>
            <person name="Goffard N."/>
            <person name="Frangeul L."/>
            <person name="Aigle M."/>
            <person name="Anthouard V."/>
            <person name="Babour A."/>
            <person name="Barbe V."/>
            <person name="Barnay S."/>
            <person name="Blanchin S."/>
            <person name="Beckerich J.M."/>
            <person name="Beyne E."/>
            <person name="Bleykasten C."/>
            <person name="Boisrame A."/>
            <person name="Boyer J."/>
            <person name="Cattolico L."/>
            <person name="Confanioleri F."/>
            <person name="de Daruvar A."/>
            <person name="Despons L."/>
            <person name="Fabre E."/>
            <person name="Fairhead C."/>
            <person name="Ferry-Dumazet H."/>
            <person name="Groppi A."/>
            <person name="Hantraye F."/>
            <person name="Hennequin C."/>
            <person name="Jauniaux N."/>
            <person name="Joyet P."/>
            <person name="Kachouri R."/>
            <person name="Kerrest A."/>
            <person name="Koszul R."/>
            <person name="Lemaire M."/>
            <person name="Lesur I."/>
            <person name="Ma L."/>
            <person name="Muller H."/>
            <person name="Nicaud J.M."/>
            <person name="Nikolski M."/>
            <person name="Oztas S."/>
            <person name="Ozier-Kalogeropoulos O."/>
            <person name="Pellenz S."/>
            <person name="Potier S."/>
            <person name="Richard G.F."/>
            <person name="Straub M.L."/>
            <person name="Suleau A."/>
            <person name="Swennene D."/>
            <person name="Tekaia F."/>
            <person name="Wesolowski-Louvel M."/>
            <person name="Westhof E."/>
            <person name="Wirth B."/>
            <person name="Zeniou-Meyer M."/>
            <person name="Zivanovic I."/>
            <person name="Bolotin-Fukuhara M."/>
            <person name="Thierry A."/>
            <person name="Bouchier C."/>
            <person name="Caudron B."/>
            <person name="Scarpelli C."/>
            <person name="Gaillardin C."/>
            <person name="Weissenbach J."/>
            <person name="Wincker P."/>
            <person name="Souciet J.L."/>
        </authorList>
    </citation>
    <scope>NUCLEOTIDE SEQUENCE [LARGE SCALE GENOMIC DNA]</scope>
    <source>
        <strain evidence="3">ATCC 36239 / CBS 767 / BCRC 21394 / JCM 1990 / NBRC 0083 / IGC 2968</strain>
    </source>
</reference>
<gene>
    <name evidence="2" type="ordered locus">DEHA2D10538g</name>
</gene>
<dbReference type="Pfam" id="PF00850">
    <property type="entry name" value="Hist_deacetyl"/>
    <property type="match status" value="1"/>
</dbReference>
<protein>
    <submittedName>
        <fullName evidence="2">DEHA2D10538p</fullName>
    </submittedName>
</protein>
<dbReference type="RefSeq" id="XP_458924.2">
    <property type="nucleotide sequence ID" value="XM_458924.1"/>
</dbReference>
<dbReference type="HOGENOM" id="CLU_007727_7_6_1"/>
<organism evidence="2 3">
    <name type="scientific">Debaryomyces hansenii (strain ATCC 36239 / CBS 767 / BCRC 21394 / JCM 1990 / NBRC 0083 / IGC 2968)</name>
    <name type="common">Yeast</name>
    <name type="synonym">Torulaspora hansenii</name>
    <dbReference type="NCBI Taxonomy" id="284592"/>
    <lineage>
        <taxon>Eukaryota</taxon>
        <taxon>Fungi</taxon>
        <taxon>Dikarya</taxon>
        <taxon>Ascomycota</taxon>
        <taxon>Saccharomycotina</taxon>
        <taxon>Pichiomycetes</taxon>
        <taxon>Debaryomycetaceae</taxon>
        <taxon>Debaryomyces</taxon>
    </lineage>
</organism>
<name>Q6BS96_DEBHA</name>
<accession>Q6BS96</accession>
<dbReference type="eggNOG" id="KOG1342">
    <property type="taxonomic scope" value="Eukaryota"/>
</dbReference>
<dbReference type="InParanoid" id="Q6BS96"/>
<keyword evidence="3" id="KW-1185">Reference proteome</keyword>
<dbReference type="FunCoup" id="Q6BS96">
    <property type="interactions" value="36"/>
</dbReference>
<dbReference type="Gene3D" id="3.40.800.20">
    <property type="entry name" value="Histone deacetylase domain"/>
    <property type="match status" value="1"/>
</dbReference>
<dbReference type="PANTHER" id="PTHR10625:SF10">
    <property type="entry name" value="HISTONE DEACETYLASE HDAC1"/>
    <property type="match status" value="1"/>
</dbReference>
<dbReference type="AlphaFoldDB" id="Q6BS96"/>
<dbReference type="CDD" id="cd11680">
    <property type="entry name" value="HDAC_Hos1"/>
    <property type="match status" value="1"/>
</dbReference>
<dbReference type="InterPro" id="IPR000286">
    <property type="entry name" value="HDACs"/>
</dbReference>
<dbReference type="GO" id="GO:0070210">
    <property type="term" value="C:Rpd3L-Expanded complex"/>
    <property type="evidence" value="ECO:0007669"/>
    <property type="project" value="TreeGrafter"/>
</dbReference>
<dbReference type="PANTHER" id="PTHR10625">
    <property type="entry name" value="HISTONE DEACETYLASE HDAC1-RELATED"/>
    <property type="match status" value="1"/>
</dbReference>
<dbReference type="InterPro" id="IPR023801">
    <property type="entry name" value="His_deacetylse_dom"/>
</dbReference>
<evidence type="ECO:0000313" key="3">
    <source>
        <dbReference type="Proteomes" id="UP000000599"/>
    </source>
</evidence>
<dbReference type="GeneID" id="2900903"/>
<dbReference type="GO" id="GO:0004407">
    <property type="term" value="F:histone deacetylase activity"/>
    <property type="evidence" value="ECO:0007669"/>
    <property type="project" value="TreeGrafter"/>
</dbReference>
<feature type="domain" description="Histone deacetylase" evidence="1">
    <location>
        <begin position="37"/>
        <end position="406"/>
    </location>
</feature>
<dbReference type="PRINTS" id="PR01270">
    <property type="entry name" value="HDASUPER"/>
</dbReference>
<dbReference type="OMA" id="MSRFYTY"/>
<evidence type="ECO:0000259" key="1">
    <source>
        <dbReference type="Pfam" id="PF00850"/>
    </source>
</evidence>
<dbReference type="OrthoDB" id="73273at2759"/>
<proteinExistence type="predicted"/>
<dbReference type="KEGG" id="dha:DEHA2D10538g"/>
<dbReference type="EMBL" id="CR382136">
    <property type="protein sequence ID" value="CAG87078.2"/>
    <property type="molecule type" value="Genomic_DNA"/>
</dbReference>
<dbReference type="GO" id="GO:0031507">
    <property type="term" value="P:heterochromatin formation"/>
    <property type="evidence" value="ECO:0007669"/>
    <property type="project" value="TreeGrafter"/>
</dbReference>
<dbReference type="InterPro" id="IPR037138">
    <property type="entry name" value="His_deacetylse_dom_sf"/>
</dbReference>
<dbReference type="Proteomes" id="UP000000599">
    <property type="component" value="Chromosome D"/>
</dbReference>
<dbReference type="SUPFAM" id="SSF52768">
    <property type="entry name" value="Arginase/deacetylase"/>
    <property type="match status" value="1"/>
</dbReference>
<sequence>MLFENNVNSKEPTDVTIARKVWITSSEPLSEIVDLLPANKGRSSLVTSLIKAYELDRKCQDIIGVTRIKRQDLESFHGKQFLFVLLKKRSYIDVNSPGLKRIQEALQIGEFKDTPKVPALAPEENIDIVKLGNELGEKYNRKQESDSNDSGSELSDSFDEITPFEDAETQEEDNAELETYGLLHDCYIFPFMSEYVNLVAASSIQAATRLTKERKDNRAQNIVINWYGGRHHCKKNKAAGFCYINDIVLSINVLRRNYRRIFYLDLDLHHGDGVESAFEFSKNVMTCSIHRYDIGFYPGTGSLSTTQKTKVNIPVMRGLGDSNMLRIVREIVLPLIKNFSPDVLVIQAGCDGLSTDEHKEWNMTIKGYGKVLSFLLNAVGTTSVMILGGGGYNHTETAKCWTYLTSIALGEEDCEEWDLIPDHKYLDAYQDCGFRFWTNENSSYTKLMKDENDQDYIEQIKGYILDKCI</sequence>
<dbReference type="STRING" id="284592.Q6BS96"/>
<dbReference type="InterPro" id="IPR023696">
    <property type="entry name" value="Ureohydrolase_dom_sf"/>
</dbReference>
<evidence type="ECO:0000313" key="2">
    <source>
        <dbReference type="EMBL" id="CAG87078.2"/>
    </source>
</evidence>